<feature type="region of interest" description="Disordered" evidence="1">
    <location>
        <begin position="324"/>
        <end position="349"/>
    </location>
</feature>
<gene>
    <name evidence="2" type="ORF">ARMGADRAFT_1084758</name>
</gene>
<keyword evidence="3" id="KW-1185">Reference proteome</keyword>
<reference evidence="3" key="1">
    <citation type="journal article" date="2017" name="Nat. Ecol. Evol.">
        <title>Genome expansion and lineage-specific genetic innovations in the forest pathogenic fungi Armillaria.</title>
        <authorList>
            <person name="Sipos G."/>
            <person name="Prasanna A.N."/>
            <person name="Walter M.C."/>
            <person name="O'Connor E."/>
            <person name="Balint B."/>
            <person name="Krizsan K."/>
            <person name="Kiss B."/>
            <person name="Hess J."/>
            <person name="Varga T."/>
            <person name="Slot J."/>
            <person name="Riley R."/>
            <person name="Boka B."/>
            <person name="Rigling D."/>
            <person name="Barry K."/>
            <person name="Lee J."/>
            <person name="Mihaltcheva S."/>
            <person name="LaButti K."/>
            <person name="Lipzen A."/>
            <person name="Waldron R."/>
            <person name="Moloney N.M."/>
            <person name="Sperisen C."/>
            <person name="Kredics L."/>
            <person name="Vagvoelgyi C."/>
            <person name="Patrignani A."/>
            <person name="Fitzpatrick D."/>
            <person name="Nagy I."/>
            <person name="Doyle S."/>
            <person name="Anderson J.B."/>
            <person name="Grigoriev I.V."/>
            <person name="Gueldener U."/>
            <person name="Muensterkoetter M."/>
            <person name="Nagy L.G."/>
        </authorList>
    </citation>
    <scope>NUCLEOTIDE SEQUENCE [LARGE SCALE GENOMIC DNA]</scope>
    <source>
        <strain evidence="3">Ar21-2</strain>
    </source>
</reference>
<feature type="compositionally biased region" description="Polar residues" evidence="1">
    <location>
        <begin position="340"/>
        <end position="349"/>
    </location>
</feature>
<sequence length="550" mass="60287">MFGTFHTSIFDTFFQEAQPNEEKFHVQACLAAAGPATLRRLQTQTLTLTTCGACAALAAQKNATSQRRELSKSVDQWASSSTANPLQTVASVSRAELQKVLEAKSKAEAAADVLLKLFQQNLASSGNVFTVPDVATIDRSIKNAKVKGARPEARLPVAIPSRLKKDSLKTGYSMAHIRHESQSGESARVFVQVKRENGTKKGLSFWNIQRGVKFPAATSRSDVANLVIESLLVVIHDHPDVQGFSFVAGDFFLVDSGWSPILDGDPDEPTELFYKGLATSSKKKGIAGVKFVQPAQENWFMVIKPAVADKYDIWAAGGESTPTSTPVKRAIRKKKGRPIPTQSIGTSEVSEQDVRYNSDTILGDNSLFFDSNVSMVSGPPSSISSPVIFQVEIISKKLSPPDVEERQKRIHPDITSSICERWFDAIPDLIEKGGTYIEGQPQLGKLEHWVEICNIPRLRSEILTRPNFAFDSQTRGHIYVNWAESPEKRLGSGSFKTAHLGVLQVGVTLQGIPLPPALQGNICIKRPYQGVTRSGDPRRSPKGYERTCIL</sequence>
<proteinExistence type="predicted"/>
<accession>A0A2H3DAH6</accession>
<organism evidence="2 3">
    <name type="scientific">Armillaria gallica</name>
    <name type="common">Bulbous honey fungus</name>
    <name type="synonym">Armillaria bulbosa</name>
    <dbReference type="NCBI Taxonomy" id="47427"/>
    <lineage>
        <taxon>Eukaryota</taxon>
        <taxon>Fungi</taxon>
        <taxon>Dikarya</taxon>
        <taxon>Basidiomycota</taxon>
        <taxon>Agaricomycotina</taxon>
        <taxon>Agaricomycetes</taxon>
        <taxon>Agaricomycetidae</taxon>
        <taxon>Agaricales</taxon>
        <taxon>Marasmiineae</taxon>
        <taxon>Physalacriaceae</taxon>
        <taxon>Armillaria</taxon>
    </lineage>
</organism>
<protein>
    <submittedName>
        <fullName evidence="2">Uncharacterized protein</fullName>
    </submittedName>
</protein>
<evidence type="ECO:0000313" key="2">
    <source>
        <dbReference type="EMBL" id="PBK88432.1"/>
    </source>
</evidence>
<name>A0A2H3DAH6_ARMGA</name>
<dbReference type="Proteomes" id="UP000217790">
    <property type="component" value="Unassembled WGS sequence"/>
</dbReference>
<evidence type="ECO:0000313" key="3">
    <source>
        <dbReference type="Proteomes" id="UP000217790"/>
    </source>
</evidence>
<evidence type="ECO:0000256" key="1">
    <source>
        <dbReference type="SAM" id="MobiDB-lite"/>
    </source>
</evidence>
<dbReference type="EMBL" id="KZ293673">
    <property type="protein sequence ID" value="PBK88432.1"/>
    <property type="molecule type" value="Genomic_DNA"/>
</dbReference>
<dbReference type="OrthoDB" id="2982173at2759"/>
<dbReference type="InParanoid" id="A0A2H3DAH6"/>
<dbReference type="AlphaFoldDB" id="A0A2H3DAH6"/>